<accession>A0ACC5REF3</accession>
<keyword evidence="2" id="KW-1185">Reference proteome</keyword>
<dbReference type="EC" id="3.5.1.16" evidence="1"/>
<protein>
    <submittedName>
        <fullName evidence="1">Acetylornithine deacetylase</fullName>
        <ecNumber evidence="1">3.5.1.16</ecNumber>
    </submittedName>
</protein>
<dbReference type="EMBL" id="JAENHL010000008">
    <property type="protein sequence ID" value="MBK1870835.1"/>
    <property type="molecule type" value="Genomic_DNA"/>
</dbReference>
<evidence type="ECO:0000313" key="2">
    <source>
        <dbReference type="Proteomes" id="UP000616151"/>
    </source>
</evidence>
<reference evidence="1" key="1">
    <citation type="submission" date="2021-01" db="EMBL/GenBank/DDBJ databases">
        <authorList>
            <person name="Sun Q."/>
        </authorList>
    </citation>
    <scope>NUCLEOTIDE SEQUENCE</scope>
    <source>
        <strain evidence="1">YIM B02566</strain>
    </source>
</reference>
<evidence type="ECO:0000313" key="1">
    <source>
        <dbReference type="EMBL" id="MBK1870835.1"/>
    </source>
</evidence>
<organism evidence="1 2">
    <name type="scientific">Taklimakanibacter albus</name>
    <dbReference type="NCBI Taxonomy" id="2800327"/>
    <lineage>
        <taxon>Bacteria</taxon>
        <taxon>Pseudomonadati</taxon>
        <taxon>Pseudomonadota</taxon>
        <taxon>Alphaproteobacteria</taxon>
        <taxon>Hyphomicrobiales</taxon>
        <taxon>Aestuariivirgaceae</taxon>
        <taxon>Taklimakanibacter</taxon>
    </lineage>
</organism>
<dbReference type="Proteomes" id="UP000616151">
    <property type="component" value="Unassembled WGS sequence"/>
</dbReference>
<gene>
    <name evidence="1" type="primary">argE</name>
    <name evidence="1" type="ORF">JHL16_31000</name>
</gene>
<comment type="caution">
    <text evidence="1">The sequence shown here is derived from an EMBL/GenBank/DDBJ whole genome shotgun (WGS) entry which is preliminary data.</text>
</comment>
<keyword evidence="1" id="KW-0378">Hydrolase</keyword>
<name>A0ACC5REF3_9HYPH</name>
<sequence length="386" mass="41846">MTGTRFTPRDMLARLIAFDTTSRDGNLPLIDFVEAYLADWGIKSLRVDFEAGKKTNLYATIGPEDQGGIVLSGHTDVVPVDGQPWATNPFELTEKDGLLYGRGTCDMKGFLATALALVPDFKAAKLKTPIHLALSCDEEVGCIGVRPLVAYIKEHLPKPKAVIVGEPTLMKVVNAHKGAHTFATEVTGLEAHSSCTHLGVNSILVAGELLSEIGRIASDMRERGDPSGRFNPPYTTVHVGLIEGGTAKNIIPRRCAFKWETRLLPGSDPDEVPTRFNAFARTLEPAMHEVSPETGVRTDRTNVVPGLRPEPDSPAENLALHLAEANGTEAVSYCTEAGLFQEIGIPAIICGPGSIEQAHKPDEFIAISEMEKCETFMRKLIQHCVN</sequence>
<proteinExistence type="predicted"/>